<comment type="caution">
    <text evidence="1">The sequence shown here is derived from an EMBL/GenBank/DDBJ whole genome shotgun (WGS) entry which is preliminary data.</text>
</comment>
<protein>
    <submittedName>
        <fullName evidence="1">Uncharacterized protein</fullName>
    </submittedName>
</protein>
<evidence type="ECO:0000313" key="1">
    <source>
        <dbReference type="EMBL" id="KAJ2985859.1"/>
    </source>
</evidence>
<name>A0ACC1P4V3_9PEZI</name>
<proteinExistence type="predicted"/>
<keyword evidence="2" id="KW-1185">Reference proteome</keyword>
<sequence>MLPPNFLLQAVRSRNACSGVYSVFEFLPNKESVVTEEVLEAAAARNEVHIMEQLLGSGANITITGYCLRKAALANELVRISITCQAEHGPLEVLLEIYGDRICITEEHLISTMHPNALFALRQLVKHMSRHTLTEDKILSVLKYYQWFDVTEERVRGDRILQMLLSPSPVRVWITGHTAELAARYVPRASEMKHILQLRQRASGPSISESMVAAAAGNKRCGKDILELFCRRESQDKMRGKFTEKAMLTLMSNKPKGEEIFAWIVDSPLLSKFDAITLPVVISAIYNPIPGANILKILIQQGFTFEKKEDIIKVAGTSWLHSYQEFVRYSLSSTSWRLHLTSRGILNFLLRGSGIGLQQYESLLRSVLGDHTDVFLNFSSDMPRYGTVKWTDLHYAVLFGDSCFIQEEGNTGANVNCRNWMQSTPLHLASSLGRFGLVEVLLDNNADINARDKYNRTPLHYAAYAGHLLVVSTLLKRGASVDHIDFIYQTPLHYAVQYGHFSSARELLGHSADANTLDAYGRSANEYIQEKKKRDYPPLPGLEEPQEPRVPRKATGHGGRARLHNVIFILTSQLQGTYNRDTCPGFLQLGHCLALLDEEDKALFAYTQGFEQEVRSIPDHTWGPRRNRELCSPFWYMSLSYHELACSDPSRSETQKREGCKHDGVFRVCKTCVNGVFCGGCWKVRKRSGFGRNNVCRGHDFMTVLEVKFVGKGPECNEGVGRGTTDSVIEWLKKIRDEIGVDPATEQMEE</sequence>
<gene>
    <name evidence="1" type="ORF">NUW58_g5312</name>
</gene>
<reference evidence="1" key="1">
    <citation type="submission" date="2022-10" db="EMBL/GenBank/DDBJ databases">
        <title>Genome Sequence of Xylaria curta.</title>
        <authorList>
            <person name="Buettner E."/>
        </authorList>
    </citation>
    <scope>NUCLEOTIDE SEQUENCE</scope>
    <source>
        <strain evidence="1">Babe10</strain>
    </source>
</reference>
<accession>A0ACC1P4V3</accession>
<dbReference type="EMBL" id="JAPDGR010001037">
    <property type="protein sequence ID" value="KAJ2985859.1"/>
    <property type="molecule type" value="Genomic_DNA"/>
</dbReference>
<dbReference type="Proteomes" id="UP001143856">
    <property type="component" value="Unassembled WGS sequence"/>
</dbReference>
<evidence type="ECO:0000313" key="2">
    <source>
        <dbReference type="Proteomes" id="UP001143856"/>
    </source>
</evidence>
<organism evidence="1 2">
    <name type="scientific">Xylaria curta</name>
    <dbReference type="NCBI Taxonomy" id="42375"/>
    <lineage>
        <taxon>Eukaryota</taxon>
        <taxon>Fungi</taxon>
        <taxon>Dikarya</taxon>
        <taxon>Ascomycota</taxon>
        <taxon>Pezizomycotina</taxon>
        <taxon>Sordariomycetes</taxon>
        <taxon>Xylariomycetidae</taxon>
        <taxon>Xylariales</taxon>
        <taxon>Xylariaceae</taxon>
        <taxon>Xylaria</taxon>
    </lineage>
</organism>